<dbReference type="Proteomes" id="UP000244896">
    <property type="component" value="Chromosome"/>
</dbReference>
<protein>
    <recommendedName>
        <fullName evidence="2">Autotransporter domain-containing protein</fullName>
    </recommendedName>
</protein>
<dbReference type="InterPro" id="IPR013425">
    <property type="entry name" value="Autotrns_rpt"/>
</dbReference>
<dbReference type="SMART" id="SM00869">
    <property type="entry name" value="Autotransporter"/>
    <property type="match status" value="1"/>
</dbReference>
<dbReference type="InterPro" id="IPR005546">
    <property type="entry name" value="Autotransporte_beta"/>
</dbReference>
<dbReference type="PROSITE" id="PS51208">
    <property type="entry name" value="AUTOTRANSPORTER"/>
    <property type="match status" value="1"/>
</dbReference>
<dbReference type="EMBL" id="CP023004">
    <property type="protein sequence ID" value="AWI08627.1"/>
    <property type="molecule type" value="Genomic_DNA"/>
</dbReference>
<dbReference type="PANTHER" id="PTHR35037:SF3">
    <property type="entry name" value="C-TERMINAL REGION OF AIDA-LIKE PROTEIN"/>
    <property type="match status" value="1"/>
</dbReference>
<dbReference type="Pfam" id="PF12951">
    <property type="entry name" value="PATR"/>
    <property type="match status" value="11"/>
</dbReference>
<keyword evidence="1" id="KW-0732">Signal</keyword>
<dbReference type="InterPro" id="IPR030895">
    <property type="entry name" value="T5SS_PEPC_rpt"/>
</dbReference>
<dbReference type="PRINTS" id="PR01484">
    <property type="entry name" value="PRTACTNFAMLY"/>
</dbReference>
<dbReference type="InterPro" id="IPR051551">
    <property type="entry name" value="Autotransporter_adhesion"/>
</dbReference>
<dbReference type="InterPro" id="IPR003991">
    <property type="entry name" value="Pertactin_virulence_factor"/>
</dbReference>
<dbReference type="NCBIfam" id="TIGR04393">
    <property type="entry name" value="rpt_T5SS_PEPC"/>
    <property type="match status" value="3"/>
</dbReference>
<dbReference type="SUPFAM" id="SSF51126">
    <property type="entry name" value="Pectin lyase-like"/>
    <property type="match status" value="5"/>
</dbReference>
<evidence type="ECO:0000313" key="4">
    <source>
        <dbReference type="Proteomes" id="UP000244896"/>
    </source>
</evidence>
<accession>A0A2U8E1A0</accession>
<dbReference type="InterPro" id="IPR036709">
    <property type="entry name" value="Autotransporte_beta_dom_sf"/>
</dbReference>
<proteinExistence type="predicted"/>
<gene>
    <name evidence="3" type="ORF">CKA38_04585</name>
</gene>
<dbReference type="SUPFAM" id="SSF103515">
    <property type="entry name" value="Autotransporter"/>
    <property type="match status" value="1"/>
</dbReference>
<keyword evidence="4" id="KW-1185">Reference proteome</keyword>
<dbReference type="OrthoDB" id="173897at2"/>
<evidence type="ECO:0000259" key="2">
    <source>
        <dbReference type="PROSITE" id="PS51208"/>
    </source>
</evidence>
<feature type="domain" description="Autotransporter" evidence="2">
    <location>
        <begin position="5205"/>
        <end position="5476"/>
    </location>
</feature>
<dbReference type="Gene3D" id="2.160.20.20">
    <property type="match status" value="1"/>
</dbReference>
<dbReference type="KEGG" id="elut:CKA38_04585"/>
<organism evidence="3 4">
    <name type="scientific">Ereboglobus luteus</name>
    <dbReference type="NCBI Taxonomy" id="1796921"/>
    <lineage>
        <taxon>Bacteria</taxon>
        <taxon>Pseudomonadati</taxon>
        <taxon>Verrucomicrobiota</taxon>
        <taxon>Opitutia</taxon>
        <taxon>Opitutales</taxon>
        <taxon>Opitutaceae</taxon>
        <taxon>Ereboglobus</taxon>
    </lineage>
</organism>
<dbReference type="PANTHER" id="PTHR35037">
    <property type="entry name" value="C-TERMINAL REGION OF AIDA-LIKE PROTEIN"/>
    <property type="match status" value="1"/>
</dbReference>
<reference evidence="3 4" key="1">
    <citation type="journal article" date="2018" name="Syst. Appl. Microbiol.">
        <title>Ereboglobus luteus gen. nov. sp. nov. from cockroach guts, and new insights into the oxygen relationship of the genera Opitutus and Didymococcus (Verrucomicrobia: Opitutaceae).</title>
        <authorList>
            <person name="Tegtmeier D."/>
            <person name="Belitz A."/>
            <person name="Radek R."/>
            <person name="Heimerl T."/>
            <person name="Brune A."/>
        </authorList>
    </citation>
    <scope>NUCLEOTIDE SEQUENCE [LARGE SCALE GENOMIC DNA]</scope>
    <source>
        <strain evidence="3 4">Ho45</strain>
    </source>
</reference>
<dbReference type="InterPro" id="IPR012332">
    <property type="entry name" value="Autotransporter_pectin_lyase_C"/>
</dbReference>
<evidence type="ECO:0000256" key="1">
    <source>
        <dbReference type="ARBA" id="ARBA00022729"/>
    </source>
</evidence>
<sequence length="5476" mass="554665">MNKNPVAIRSCGSIELRLPVLAVGVLAWLSASMLQGQVSGTFAGSGTNWGDAANWAGAKMPGSTAGDTALFNAASNSSLANKTISLGSARTIGTLNVIGPNSVDLARSLTIGSAASPSLIFDNGASSAVINLSGGLNLKFGADIIANSNLVINNNSAVLGKISILGALNAGSKSITFYNDTSSADITVSGALAAGSIIKNGEGKLIFNSASPASITGPIALNNGAIVIGGDNVLGSGVFTLGANGNEKMISLSGSISRTLSNSLDISASDLVVSREDIHTAEGLSTLTFDPATASLTSIGAGARTITVNAFTGLAFGANQSFSGGTLVKEGSGVLTLGGANSTFSVLDVRAGTVVGYIGGTPVNIGGGSGLFGSGTIRVDGGNTVLEVRGASASDTLNIINGAHISLTDEATFRLTNATLGLMGGVIDLGSSGIFDYQGSVILGSTSILGAPAAGFDFAGNVAFDATHTGIADNASYRINLAGTGTQVISRTAGGAVTVSGTLVKNGSGEVVLDSSITSFNTTNDFQLANGMLTLTQAGQLASTATLAFSGSSASLNIGGHNQVLGGVKVGSGAAALIYMGGAADTATSLNLGALSFGNTTSVLRIRDYTDGTLLAGAHDIVTASNGASLTSELGQIWFYGYNKGASWNGSELTPGSGLLDSNWVGAASGNLRWFDPANWELNDEYAIPNSPGATARIISANIPGGFPSYTTINLDGNTVTLGHIYYNGIPRSRITNGTIVFDTGVSGSNATYYTNSTQDMFSTTSSALKVILKSNLEFTGPNTVFIYSPITGTGGIILKNGNLRFYAASSNGSFSGGIDIYNSRSIGIEGANSTGYTTYSGLGSGTVTIHGTGGIYGMAVDGVHRNMVLINNPIAFDLVSGSATLNAYAIYLNGTSNIALSAGERVYINATDSTTSTSYASSNSVILGSNFSFTGAGGVTFSGTSHKRIYSGNNTFTGGLTLANGTLWVDAGSNNIVIGEVSPGNNYIGAGNVTLTGGSLWMSTSGSMLINGGTLNIARGTFGYAPAGGMWLNAGIITGTGTLRSDRDMIFNGGTLSPDVSLTFLGGVTSSVRATNNDIHAGVIKVNNVSKGESGTKILDASIKSLEATGRVSANMGSLVVSASNQLISPILSLNGGMLALADNVTNNTINALYLGSAGGMLSLGTDSGLEFLTTGTGANWSTTATLLLQNSNGVWTFNGNGSYVRFSNSSVQTYLTGTLLENIAFTGFENGARIESDGTYWYLIPDGDATNEWSGTGGNNNWSTDGNWLGDAPNATGASASFRNLDENISGKTILVDGEQTIGTLNVQASVTATIGGSGTLVFSNTGNANATITAAGNSKHFTATWRLNSNTDLRVTYPTYQSTVRLANSITGDGDLRIVGSGYSINAAGNNSAWTGNLIWDDTVRIRLDSGNQNVLTGSGTFFIGDAGSAKTYTIEAVGGARTLNLAGGWVLNGHLATGLQPNTSTYYNLTINGAGYLSTGQHTIISNWNASGTNPLLTFNGVISGPGGITTSGIGRLVFNASNTYTGDFVWDSGLAVTLGADDALGRGTFRINSSYDPKPIQYWSVTPAAGVKLSNPLVVSAGNHQIYLTGNPLWFDANSGDLGVSSTFTGTLGIRGGTIIFGKDHVIEGTGGFDNQGTGVASYQYWLGGENTFSGNFITNINTTSYTVIGASSTQDGGGVVTKGPIGTGALILNAQGLAVYSDTDLVTTQTLGNTILINTAYGLSYYGGRTIAALGTNHADTLVLSANTLGMRNGAETIFNITSGTLVVASKILDGSGTPYLLAKTGASVLELANTDNEISAGIDARAGTVLIRAASDNEQVGTGASAFGTGRLRTSTVTNTGNAGAFEVVAVDSGTVTLNGTDRIILNNNGQFRVTGNNATTVLASGAALTSTGAAGQEGSLVAGLFQTTNGTLGVKLNTVNWTLGAGTVTLARSNLLAGAQDIYFTDNSRLNINKTAQTINGAIHVSGSAIIDVSGGSAHNPVSILTGNISVNATDSLLTFLGWDADPITGLGSTLIRSSLVEGAVINGVKLGSNAATSVVVQRNDNGIRVLLPFDQIFVWNGTAGNSQWAMNNWMKQDGLHLPDAQPNAKGAYVTFNTELANLNGATITLPSSRYLNNLVFAGGSNTPYAIGGLGGASLVFQGLTADASGFIVQTGVSDVTINAGIQLEYDTTAGKGKNLSIEQNGAGWLIFNSKIEGPDSIVTVSGTGAGAVVFNAANMFSKGFVVESGEVHIGADRLNTGDGGPLGVGAIMVVGGTLRATDGAGNDANRTLINDIVFAGDLTVAGTGALSITGAGTIVADATVTVTEASGTFVLGSEGETLSGTNNLFFEGEGQTVVVSELDLGVVNVSGSLTELDGVISGTTKIIKTGTGTLLLLAENTHSGGVVMQGGITGINNNSALGTGTAMLGSGTLRLDANNLSLANNFSLDSTGEVNTQTHTGTLTGVISGAGNIAKAGTGVLTLTNAANTHSGTMLVQAGTLALVANNAAGASTIHVDSAARVDLSYTGSLANAVSGAGVLEINGDILVNGGAASNAFTGTWAVNDTMRITGSDALGTNSKIALPGLLQTTGTADITLNNALTGSGTVQFNGSGTHAFGSSVGSAFTGLVDAREGVFTWDTDASTALVNNATLKATGGRVDIAGGAQNAGTLVANGGTFAFTGTANVTDFAITADSAVHFDQDKLSAKSLLQQDDATTEILVVSANTWTGTIDDLRLVNNSGATLGASSTLAATSGTDALAIYSNTLATSDNKTLTLAYRLTELQLQAGKTLDLNGDTTTPDTGDELNALISGVGSLQISANNAITIKTAATHTGMTTTATGTLKAGAADLLATSAVLVNNAVFDANNLNQTLQNLQGSGTLLYGSGTLTLQSGSYAGLLDGTSLLDKTTDGTLTLSGSNTHSGTTRVSAGILRATNAGALGASALNIAAPATAELSAITGTLANTLAGSGTLRVVDNTSVSLTGNASAWSGVTNADSGRLYVNTTLGDSAARLNVYASATLSGTGNIYGHTVINGGVLAPGNSPGKLFFTGTLQLSNATFEYDLSNITNPGHIDQGALNINDRTDVTGDVILTGMSTINVLVALTPLAKGEYDLVYYTGTLIGDASNLKFGAMNGIAPTGTDAAKYLVSTGEDHYIKLLYDFGYFTYWDGGTGTNWNNNKVDGGSGTWYAPAGSMTYTAWSGSGGSPNGEWLDAGFAIFKGDAGTVTVDNSTGSGTIAFSGAQFKTDGYLLTGGTLTTGGTDAVVLNIDSAVSATIATTITGTHNVEKDGAGTLVLAGTNTYTGTTSIIGGALVTTNEHALGANAVNLAANATLRVASGSMTFATAITGGGLLEVDLASATDAFAFAATTGTAFTGTASFNNSAYLLNNNTLANATAKLNAGNTTTVATGTQHIGNLTASGGALGFTYATGTQADGIIRTGAFDAISGTVTVSNTNPSTGTTGLFASTLLQQDEGLSVRLLNATTVSNTNLTLAGGATTTADIRDGVVTTATATYTQALNYTGGLAVDYALTQLDLVASRTTTLSGDTTDTAAAELHAQITGAGNLAINATNAITLNNAANTYTGKTIVNTGTLVLGVDNALGNTSELTIASGAVVDTNGRAQTIRNTNPNTSIINGWLNIHDGSVIKYSGTGGTDNILLSIGHQSGASGTVTVSGNGSQLSLNESPSYIVNQFVIGNSGTGLLDIKQGGLVNISGANSSIIAGYTAGGVGTINVSGNGSELNTDNQMLLGFGANSAGHLNISDGAQMTTSSFLYIGKHATGTGAVMVTGPGSRLNAQGKTISVGDKGTGTLTIENSALVEAGTLRIGAAATANGTLNLDDGVLSLGSSLIKSSTATGTAFIDSGTLRASGAALTISGFAGDEFYIKNGGAWFDTNGARITGSSAIAGTGALNKVNTGTLTLSASNSYAGGTEINEGTLIMGNENALGSGTANIVADAELRISISNTVTLANALKGSGLLNINLNDADRTFDFGATGAAATGASFTGTVRLANATLNLGTDAAHTNNALALASSMLELRSGAILATNSETRHLGGLDMGAGSVTQIDMTAIVPTQVLQTGTLAVDSGAKIAFNGYTGTTPVISSTNPVNFLDQDGLTAHATLLIATDNLLTDNIHVAITQEDGVTPITFGQQIDYGAAIATYNYTALTGTQAQAHSGTVSGTAGLYYDYLLTTLDIKSGTTLVLDSTAATDKTLSALITGSGNLELVAGSGHIILSHSNSYTGTTTITSGTTILDATDALGQTAHLTVTDSAALDLGGHKQTITNGAQIDGGLYNSHTHAAITGSLGLGGLVSITSTNAGFAANVGVTGTTTINNTQALGNSGTANVTGELVLDSATGTLAKQVAGTGTVSLIASSSVALTGTNTLSGEWNIAQDTALRASSTANLGLADILLDGLLSFENAADETLANNLSGSGTFAKENTGNLTISHSNAFAGATQIDSGTLTLADLGGVGTSTVANNAILDLAGTGTFANTISGTGVNLVSGSVSLRGTNTAFTGTLRVTGTADITDNDQVGGATAHTVIASNAKLATTATSFIHDLTGDGILAINSVSGTFDFMATTGSAFAGTVTLDATALTLNTNHNTEALASATLQLNTGGILHSNGETRRIHGLTLNGGALWLPMNGVDPVEVLNVGTLSIADLGSTVVFENYTGGTTAIIDSTVQKNWLDQDNLTDNATLLVAADTLAEAAPRQIAIYKADGTALSNGQTIEHDEVYAIYNYTAQTTGSASAHTSGSLAPGLYYDYVLTELNVKQDKTLQLTDAGATDDTLSAAITGDGSVTFTTGSAMTLTGSNTYTGTSTLISGTVVAGVDNALGSTKLILVEIPATFDLNGKAQTIAEGGRIDGHLAGTGTLTLASGTLAINSANADYSAQTNIGAPATVHATDAGALGTSHVQLDGVLKVDATGTMQNTLAGSGQFHASSGDITLVNSSASFHGTGTVTSGRLTATEIDALGDAPIGVAAGAGFEQLNVTGTLQNALSGEGTHLVTNSTLRLNDPLNYTIASTTLDSNSALILEATGYAFGTLNMNNGVLAFANLADRARIATLGASTGNIVMNADLSALSEGINNAATIANYLDIANAGAGTHNVFIETNGTLPSALNASIELIGVDAASSATFTLANNAAGKLEYDLTVFELVRGDLSDYTPNANMWYLSDRNLSHAADAIINTASTLAIDWNYSLDSIHQRLGDIRLGLEHASLGSVWIKSRGYRLNATNELSGMSFRQYGWGVTGGADKSFGTQTGVSLLGGFIDAGGINREFDNNGNGHTTNVGIGAYLTLIKNNGWFADITARADRYSNRFEARSYDGTTTKGRYNNNALGLSLEAGRRLQRTDGWWIEPTVQMSVLWLDGASYTTEANATHRAMKVKINDSMNTQYRALLRFGRQIKDSRWHPYGKLAGVAVDSDRGAIKAHGKTFRTDYDGRRVEFGLGTSYRIDTASQLYIDYEYAKAQAYERPWSINLGYRRLW</sequence>
<dbReference type="NCBIfam" id="TIGR02601">
    <property type="entry name" value="autotrns_rpt"/>
    <property type="match status" value="5"/>
</dbReference>
<name>A0A2U8E1A0_9BACT</name>
<dbReference type="InterPro" id="IPR011050">
    <property type="entry name" value="Pectin_lyase_fold/virulence"/>
</dbReference>
<evidence type="ECO:0000313" key="3">
    <source>
        <dbReference type="EMBL" id="AWI08627.1"/>
    </source>
</evidence>